<organism evidence="3 4">
    <name type="scientific">Talaromyces atroroseus</name>
    <dbReference type="NCBI Taxonomy" id="1441469"/>
    <lineage>
        <taxon>Eukaryota</taxon>
        <taxon>Fungi</taxon>
        <taxon>Dikarya</taxon>
        <taxon>Ascomycota</taxon>
        <taxon>Pezizomycotina</taxon>
        <taxon>Eurotiomycetes</taxon>
        <taxon>Eurotiomycetidae</taxon>
        <taxon>Eurotiales</taxon>
        <taxon>Trichocomaceae</taxon>
        <taxon>Talaromyces</taxon>
        <taxon>Talaromyces sect. Trachyspermi</taxon>
    </lineage>
</organism>
<dbReference type="EMBL" id="LFMY01000013">
    <property type="protein sequence ID" value="OKL56959.1"/>
    <property type="molecule type" value="Genomic_DNA"/>
</dbReference>
<feature type="compositionally biased region" description="Low complexity" evidence="2">
    <location>
        <begin position="184"/>
        <end position="196"/>
    </location>
</feature>
<feature type="compositionally biased region" description="Acidic residues" evidence="2">
    <location>
        <begin position="404"/>
        <end position="420"/>
    </location>
</feature>
<accession>A0A225AMY9</accession>
<feature type="compositionally biased region" description="Acidic residues" evidence="2">
    <location>
        <begin position="317"/>
        <end position="330"/>
    </location>
</feature>
<evidence type="ECO:0000313" key="3">
    <source>
        <dbReference type="EMBL" id="OKL56959.1"/>
    </source>
</evidence>
<dbReference type="InterPro" id="IPR038799">
    <property type="entry name" value="LEKR1"/>
</dbReference>
<dbReference type="PANTHER" id="PTHR34251:SF1">
    <property type="entry name" value="LEUCINE, GLUTAMATE AND LYSINE RICH 1"/>
    <property type="match status" value="1"/>
</dbReference>
<proteinExistence type="predicted"/>
<feature type="region of interest" description="Disordered" evidence="2">
    <location>
        <begin position="636"/>
        <end position="659"/>
    </location>
</feature>
<keyword evidence="1" id="KW-0175">Coiled coil</keyword>
<name>A0A225AMY9_TALAT</name>
<dbReference type="STRING" id="1441469.A0A225AMY9"/>
<dbReference type="OrthoDB" id="6365728at2759"/>
<feature type="compositionally biased region" description="Basic and acidic residues" evidence="2">
    <location>
        <begin position="161"/>
        <end position="175"/>
    </location>
</feature>
<feature type="compositionally biased region" description="Low complexity" evidence="2">
    <location>
        <begin position="271"/>
        <end position="280"/>
    </location>
</feature>
<evidence type="ECO:0000256" key="2">
    <source>
        <dbReference type="SAM" id="MobiDB-lite"/>
    </source>
</evidence>
<keyword evidence="4" id="KW-1185">Reference proteome</keyword>
<feature type="compositionally biased region" description="Low complexity" evidence="2">
    <location>
        <begin position="331"/>
        <end position="344"/>
    </location>
</feature>
<feature type="compositionally biased region" description="Basic and acidic residues" evidence="2">
    <location>
        <begin position="471"/>
        <end position="485"/>
    </location>
</feature>
<protein>
    <recommendedName>
        <fullName evidence="5">RNA polymerase Rpb1 C-terminal repeat domain-containing protein</fullName>
    </recommendedName>
</protein>
<feature type="compositionally biased region" description="Pro residues" evidence="2">
    <location>
        <begin position="507"/>
        <end position="521"/>
    </location>
</feature>
<sequence length="1417" mass="158706">MGKKNKSKKEGKGDKKKNQKNDNSLPESKKNVIEDPSPVLNEQKEEDTPPQDTETPSTPEVVDLPPSTETADANLEQVQGDAADQLQSSEDWSVVAPHQPHVEDYESTLLMPDEKHSPAQSVSGKEPQPLLVPNSEAAEDTFEDAQAEPAQPDIAGDFDDSWEKDFPEEPEHVVPSDEVAEQIPETTEAAPEAAEPAPEPTEPAPEAAKPTSEETEQTPETTEQASEEQPAPEGADKASEEAAEPAPEAAEPTPEATEEVTEPAPEPTEPTEPTLEGTEQAPEEATEQAPEATEPSDEAAEQKLETTEPSPEATEQTPEEAPEKIDEDIPAEIPAEAAAEPTEQTPEETPEPETKVSAEEPAEDDWGHEAFEEPAEVADPTESTENKGMPEGQQQEEKEVDSWEDREEPEQFQDLPEETDRELPAETTAETTAEIPAETSQEPPALTPEDTPADTQTEAGQELPAEAAETAEVKHDHPEDDKEAPAETEPEPTEDNPVTHSIASPTPRAPAPAPLPSPVPSQPRSVHSPAPAPPADHPLSRRGSPLAYHTSPSYKYASPQMQAYNPYMIGMPGPPPMHPGSVASPSASFATAYHSPTMEHTPMASPHMYPRRGSAYPNGARDYSNGYYNGRMDRTLSGGSGHSYRMDRTNSQHAEEDPGHEHHHLLGRIEKAMPDITRLLDSFKETRNKLQASEAESRQLQAQHEQAIMHKDFYIEALQGQMKKAATETAEEYSKFKDVISGLRMELGNQQEKAKDLKEYLDASRKQNEELETLKSELESEIQTLQKKIEELQIEHERALEEAKEHERSELATQKEELTNLFEEIRAEDEAAANERYNEREKELLDEQAALKSEWEEKQRGMEEAHDNMRAEHETAINDKHAELQKTLSDLETAKSDLQAVSDSLVHKSEDLENKERELDATKEELEAKLIEIKQAQDDLHNKQDELHATQAELQTTLDELESRKSELDNKHKELEEAHKQHSEEKEELIGSHSAALDTMRDGHSTELNTLRDTHSNEIDNLRSTHETASKEMEERFDKLSRDYNEKEKTWAAEKSTLQRHLNEKLDEIASMERERESLERDDMMRERQLQSAVDEMRRTIDNMENDREKLRKTLTSLGEATDLKTSKGDQFFVDSFNQLCQLIVDLSKEHFSYLPIDPPKDILEKIPPDMPSFLDNTTASRELRSAYIQHVISKTLTYRIFQPFLFTLGRRYDKADTFFQVLSMDIRRKSVRREAFWRQQTLKAAYTTSDAKQSINVVAAVIVDEIVDHIKHFADPKQLDALLGGVRRIVKLAAETWRHARVERELVLATMPAPESGGDVNDGWDEYTCGRAVEGVNGNSGSGSSSNESGRHVLLRVFPRIYREAAHEDFADDKEKMNACIYYPGTILYSNSPSVIARREEQGQKSNGETVRSSTP</sequence>
<evidence type="ECO:0000313" key="4">
    <source>
        <dbReference type="Proteomes" id="UP000214365"/>
    </source>
</evidence>
<feature type="compositionally biased region" description="Low complexity" evidence="2">
    <location>
        <begin position="244"/>
        <end position="255"/>
    </location>
</feature>
<feature type="compositionally biased region" description="Basic and acidic residues" evidence="2">
    <location>
        <begin position="644"/>
        <end position="659"/>
    </location>
</feature>
<feature type="compositionally biased region" description="Low complexity" evidence="2">
    <location>
        <begin position="218"/>
        <end position="231"/>
    </location>
</feature>
<gene>
    <name evidence="3" type="ORF">UA08_07801</name>
</gene>
<comment type="caution">
    <text evidence="3">The sequence shown here is derived from an EMBL/GenBank/DDBJ whole genome shotgun (WGS) entry which is preliminary data.</text>
</comment>
<dbReference type="GeneID" id="31007557"/>
<feature type="region of interest" description="Disordered" evidence="2">
    <location>
        <begin position="966"/>
        <end position="987"/>
    </location>
</feature>
<feature type="coiled-coil region" evidence="1">
    <location>
        <begin position="676"/>
        <end position="703"/>
    </location>
</feature>
<evidence type="ECO:0008006" key="5">
    <source>
        <dbReference type="Google" id="ProtNLM"/>
    </source>
</evidence>
<feature type="compositionally biased region" description="Low complexity" evidence="2">
    <location>
        <begin position="425"/>
        <end position="439"/>
    </location>
</feature>
<dbReference type="Gene3D" id="1.10.287.1490">
    <property type="match status" value="1"/>
</dbReference>
<feature type="region of interest" description="Disordered" evidence="2">
    <location>
        <begin position="1"/>
        <end position="553"/>
    </location>
</feature>
<dbReference type="Proteomes" id="UP000214365">
    <property type="component" value="Unassembled WGS sequence"/>
</dbReference>
<evidence type="ECO:0000256" key="1">
    <source>
        <dbReference type="SAM" id="Coils"/>
    </source>
</evidence>
<dbReference type="PANTHER" id="PTHR34251">
    <property type="entry name" value="LEUCINE-, GLUTAMATE- AND LYSINE-RICH PROTEIN 1"/>
    <property type="match status" value="1"/>
</dbReference>
<reference evidence="3 4" key="1">
    <citation type="submission" date="2015-06" db="EMBL/GenBank/DDBJ databases">
        <title>Talaromyces atroroseus IBT 11181 draft genome.</title>
        <authorList>
            <person name="Rasmussen K.B."/>
            <person name="Rasmussen S."/>
            <person name="Petersen B."/>
            <person name="Sicheritz-Ponten T."/>
            <person name="Mortensen U.H."/>
            <person name="Thrane U."/>
        </authorList>
    </citation>
    <scope>NUCLEOTIDE SEQUENCE [LARGE SCALE GENOMIC DNA]</scope>
    <source>
        <strain evidence="3 4">IBT 11181</strain>
    </source>
</reference>
<feature type="compositionally biased region" description="Acidic residues" evidence="2">
    <location>
        <begin position="137"/>
        <end position="146"/>
    </location>
</feature>
<dbReference type="RefSeq" id="XP_020117080.1">
    <property type="nucleotide sequence ID" value="XM_020263029.1"/>
</dbReference>
<feature type="compositionally biased region" description="Low complexity" evidence="2">
    <location>
        <begin position="307"/>
        <end position="316"/>
    </location>
</feature>